<gene>
    <name evidence="1" type="ORF">FB566_4084</name>
</gene>
<sequence>MLQPSPFSPLHPVRATFADYDRPMWITGGWALSLHVSRRLRVHSDIDVLILAEDVEYLREVFGDTTLLLQTPNTGERRAWAPGTELMAGRDALVFAEPDEKATGLQILLAKSEGDDWVFHRGNGSSRKPIAEITLTTSDGIGYLAPEIVLLLKSRQLRDKDTQDFLALAPVLGDARKSWLLEHVEGFDPDHPWLPVLKGSQD</sequence>
<dbReference type="EMBL" id="VFOW01000001">
    <property type="protein sequence ID" value="TQL78496.1"/>
    <property type="molecule type" value="Genomic_DNA"/>
</dbReference>
<dbReference type="Proteomes" id="UP000317043">
    <property type="component" value="Unassembled WGS sequence"/>
</dbReference>
<dbReference type="InterPro" id="IPR019646">
    <property type="entry name" value="Aminoglyc_AdlTrfase"/>
</dbReference>
<evidence type="ECO:0000313" key="1">
    <source>
        <dbReference type="EMBL" id="TQL78496.1"/>
    </source>
</evidence>
<evidence type="ECO:0000313" key="2">
    <source>
        <dbReference type="Proteomes" id="UP000317043"/>
    </source>
</evidence>
<comment type="caution">
    <text evidence="1">The sequence shown here is derived from an EMBL/GenBank/DDBJ whole genome shotgun (WGS) entry which is preliminary data.</text>
</comment>
<dbReference type="GO" id="GO:0016779">
    <property type="term" value="F:nucleotidyltransferase activity"/>
    <property type="evidence" value="ECO:0007669"/>
    <property type="project" value="UniProtKB-KW"/>
</dbReference>
<dbReference type="Pfam" id="PF10706">
    <property type="entry name" value="Aminoglyc_resit"/>
    <property type="match status" value="1"/>
</dbReference>
<accession>A0A543B123</accession>
<organism evidence="1 2">
    <name type="scientific">Stackebrandtia endophytica</name>
    <dbReference type="NCBI Taxonomy" id="1496996"/>
    <lineage>
        <taxon>Bacteria</taxon>
        <taxon>Bacillati</taxon>
        <taxon>Actinomycetota</taxon>
        <taxon>Actinomycetes</taxon>
        <taxon>Glycomycetales</taxon>
        <taxon>Glycomycetaceae</taxon>
        <taxon>Stackebrandtia</taxon>
    </lineage>
</organism>
<dbReference type="InParanoid" id="A0A543B123"/>
<keyword evidence="1" id="KW-0548">Nucleotidyltransferase</keyword>
<keyword evidence="1" id="KW-0808">Transferase</keyword>
<dbReference type="AlphaFoldDB" id="A0A543B123"/>
<reference evidence="1 2" key="1">
    <citation type="submission" date="2019-06" db="EMBL/GenBank/DDBJ databases">
        <title>Sequencing the genomes of 1000 actinobacteria strains.</title>
        <authorList>
            <person name="Klenk H.-P."/>
        </authorList>
    </citation>
    <scope>NUCLEOTIDE SEQUENCE [LARGE SCALE GENOMIC DNA]</scope>
    <source>
        <strain evidence="1 2">DSM 45928</strain>
    </source>
</reference>
<name>A0A543B123_9ACTN</name>
<keyword evidence="2" id="KW-1185">Reference proteome</keyword>
<dbReference type="RefSeq" id="WP_142043018.1">
    <property type="nucleotide sequence ID" value="NZ_JBHTGS010000003.1"/>
</dbReference>
<dbReference type="Gene3D" id="3.30.460.40">
    <property type="match status" value="1"/>
</dbReference>
<proteinExistence type="predicted"/>
<dbReference type="OrthoDB" id="4539099at2"/>
<protein>
    <submittedName>
        <fullName evidence="1">Aminoglycoside-2''-adenylyltransferase</fullName>
    </submittedName>
</protein>